<evidence type="ECO:0000313" key="3">
    <source>
        <dbReference type="Proteomes" id="UP000494203"/>
    </source>
</evidence>
<dbReference type="InterPro" id="IPR009492">
    <property type="entry name" value="TniQ"/>
</dbReference>
<gene>
    <name evidence="2" type="ORF">LMG26788_03920</name>
</gene>
<organism evidence="2 3">
    <name type="scientific">Achromobacter pulmonis</name>
    <dbReference type="NCBI Taxonomy" id="1389932"/>
    <lineage>
        <taxon>Bacteria</taxon>
        <taxon>Pseudomonadati</taxon>
        <taxon>Pseudomonadota</taxon>
        <taxon>Betaproteobacteria</taxon>
        <taxon>Burkholderiales</taxon>
        <taxon>Alcaligenaceae</taxon>
        <taxon>Achromobacter</taxon>
    </lineage>
</organism>
<dbReference type="AlphaFoldDB" id="A0A6S7E329"/>
<feature type="domain" description="TniQ" evidence="1">
    <location>
        <begin position="14"/>
        <end position="162"/>
    </location>
</feature>
<evidence type="ECO:0000259" key="1">
    <source>
        <dbReference type="Pfam" id="PF06527"/>
    </source>
</evidence>
<dbReference type="Pfam" id="PF06527">
    <property type="entry name" value="TniQ"/>
    <property type="match status" value="1"/>
</dbReference>
<sequence length="311" mass="35672">MGYESPVQGWLAGDESFFSLCSRIHRASGHRRNDVTCSMLFGHPLLGRQHDFPARLEHFAHVTEGRFGDALQLLLRTLYPYFLAWKPREIAEDLMTRICDDVGGDAWRFRIRTAICGFESDHALKLCPDCVAEERRRFGVSYWKLPHQYPGVWMCSVHGRLLWIQRRVRERAGGLSWVLPTLEMAVPVGQNINEADLAALADFSAFCVAAMSRPQLSAELRVQEIRLAFDTLRLSPEWRPRKRLEAAGRAYVAHVVPFRRAPDMRALPSESHLATTWLWTMRFGAWQRLHPLILLSVAHWLRAGRDECADG</sequence>
<protein>
    <recommendedName>
        <fullName evidence="1">TniQ domain-containing protein</fullName>
    </recommendedName>
</protein>
<name>A0A6S7E329_9BURK</name>
<dbReference type="RefSeq" id="WP_175141457.1">
    <property type="nucleotide sequence ID" value="NZ_CADIKZ010000011.1"/>
</dbReference>
<dbReference type="EMBL" id="CADIKZ010000011">
    <property type="protein sequence ID" value="CAB3893931.1"/>
    <property type="molecule type" value="Genomic_DNA"/>
</dbReference>
<proteinExistence type="predicted"/>
<keyword evidence="3" id="KW-1185">Reference proteome</keyword>
<reference evidence="2 3" key="1">
    <citation type="submission" date="2020-04" db="EMBL/GenBank/DDBJ databases">
        <authorList>
            <person name="De Canck E."/>
        </authorList>
    </citation>
    <scope>NUCLEOTIDE SEQUENCE [LARGE SCALE GENOMIC DNA]</scope>
    <source>
        <strain evidence="2 3">LMG 26788</strain>
    </source>
</reference>
<accession>A0A6S7E329</accession>
<dbReference type="Proteomes" id="UP000494203">
    <property type="component" value="Unassembled WGS sequence"/>
</dbReference>
<evidence type="ECO:0000313" key="2">
    <source>
        <dbReference type="EMBL" id="CAB3893931.1"/>
    </source>
</evidence>